<dbReference type="InterPro" id="IPR011761">
    <property type="entry name" value="ATP-grasp"/>
</dbReference>
<dbReference type="Gene3D" id="3.40.50.20">
    <property type="match status" value="1"/>
</dbReference>
<dbReference type="PANTHER" id="PTHR11609">
    <property type="entry name" value="PURINE BIOSYNTHESIS PROTEIN 6/7, PUR6/7"/>
    <property type="match status" value="1"/>
</dbReference>
<feature type="domain" description="ATP-grasp" evidence="6">
    <location>
        <begin position="116"/>
        <end position="301"/>
    </location>
</feature>
<dbReference type="SUPFAM" id="SSF56059">
    <property type="entry name" value="Glutathione synthetase ATP-binding domain-like"/>
    <property type="match status" value="1"/>
</dbReference>
<dbReference type="HAMAP" id="MF_01928">
    <property type="entry name" value="PurK"/>
    <property type="match status" value="1"/>
</dbReference>
<comment type="pathway">
    <text evidence="4 5">Purine metabolism; IMP biosynthesis via de novo pathway; 5-amino-1-(5-phospho-D-ribosyl)imidazole-4-carboxylate from 5-amino-1-(5-phospho-D-ribosyl)imidazole (N5-CAIR route): step 1/2.</text>
</comment>
<keyword evidence="4 5" id="KW-0436">Ligase</keyword>
<dbReference type="NCBIfam" id="TIGR01161">
    <property type="entry name" value="purK"/>
    <property type="match status" value="1"/>
</dbReference>
<dbReference type="NCBIfam" id="NF004679">
    <property type="entry name" value="PRK06019.1-5"/>
    <property type="match status" value="1"/>
</dbReference>
<dbReference type="GO" id="GO:0006189">
    <property type="term" value="P:'de novo' IMP biosynthetic process"/>
    <property type="evidence" value="ECO:0007669"/>
    <property type="project" value="UniProtKB-UniRule"/>
</dbReference>
<feature type="binding site" evidence="4">
    <location>
        <begin position="187"/>
        <end position="190"/>
    </location>
    <ligand>
        <name>ATP</name>
        <dbReference type="ChEBI" id="CHEBI:30616"/>
    </ligand>
</feature>
<accession>A0A1F2PHI0</accession>
<dbReference type="InterPro" id="IPR005875">
    <property type="entry name" value="PurK"/>
</dbReference>
<dbReference type="SUPFAM" id="SSF52440">
    <property type="entry name" value="PreATP-grasp domain"/>
    <property type="match status" value="1"/>
</dbReference>
<feature type="binding site" evidence="4">
    <location>
        <position position="217"/>
    </location>
    <ligand>
        <name>ATP</name>
        <dbReference type="ChEBI" id="CHEBI:30616"/>
    </ligand>
</feature>
<dbReference type="OrthoDB" id="9804625at2"/>
<dbReference type="InterPro" id="IPR003135">
    <property type="entry name" value="ATP-grasp_carboxylate-amine"/>
</dbReference>
<dbReference type="GO" id="GO:0004638">
    <property type="term" value="F:phosphoribosylaminoimidazole carboxylase activity"/>
    <property type="evidence" value="ECO:0007669"/>
    <property type="project" value="InterPro"/>
</dbReference>
<comment type="similarity">
    <text evidence="4 5">Belongs to the PurK/PurT family.</text>
</comment>
<dbReference type="Pfam" id="PF17769">
    <property type="entry name" value="PurK_C"/>
    <property type="match status" value="1"/>
</dbReference>
<comment type="function">
    <text evidence="5">Catalyzes the ATP-dependent conversion of 5-aminoimidazole ribonucleotide (AIR) and HCO(3)- to N5-carboxyaminoimidazole ribonucleotide (N5-CAIR).</text>
</comment>
<comment type="function">
    <text evidence="4">Catalyzes the ATP-dependent conversion of 5-aminoimidazole ribonucleotide (AIR) and HCO(3)(-) to N5-carboxyaminoimidazole ribonucleotide (N5-CAIR).</text>
</comment>
<dbReference type="EC" id="6.3.4.18" evidence="4 5"/>
<dbReference type="GO" id="GO:0005524">
    <property type="term" value="F:ATP binding"/>
    <property type="evidence" value="ECO:0007669"/>
    <property type="project" value="UniProtKB-UniRule"/>
</dbReference>
<evidence type="ECO:0000256" key="4">
    <source>
        <dbReference type="HAMAP-Rule" id="MF_01928"/>
    </source>
</evidence>
<feature type="binding site" evidence="4">
    <location>
        <begin position="271"/>
        <end position="272"/>
    </location>
    <ligand>
        <name>ATP</name>
        <dbReference type="ChEBI" id="CHEBI:30616"/>
    </ligand>
</feature>
<dbReference type="InterPro" id="IPR054350">
    <property type="entry name" value="PurT/PurK_preATP-grasp"/>
</dbReference>
<dbReference type="GO" id="GO:0034028">
    <property type="term" value="F:5-(carboxyamino)imidazole ribonucleotide synthase activity"/>
    <property type="evidence" value="ECO:0007669"/>
    <property type="project" value="UniProtKB-UniRule"/>
</dbReference>
<dbReference type="InterPro" id="IPR013815">
    <property type="entry name" value="ATP_grasp_subdomain_1"/>
</dbReference>
<dbReference type="InterPro" id="IPR011054">
    <property type="entry name" value="Rudment_hybrid_motif"/>
</dbReference>
<dbReference type="Pfam" id="PF02222">
    <property type="entry name" value="ATP-grasp"/>
    <property type="match status" value="1"/>
</dbReference>
<dbReference type="AlphaFoldDB" id="A0A1F2PHI0"/>
<dbReference type="InterPro" id="IPR016185">
    <property type="entry name" value="PreATP-grasp_dom_sf"/>
</dbReference>
<dbReference type="EMBL" id="LKEU01000033">
    <property type="protein sequence ID" value="OFV70176.1"/>
    <property type="molecule type" value="Genomic_DNA"/>
</dbReference>
<evidence type="ECO:0000256" key="1">
    <source>
        <dbReference type="ARBA" id="ARBA00022741"/>
    </source>
</evidence>
<dbReference type="RefSeq" id="WP_070371659.1">
    <property type="nucleotide sequence ID" value="NZ_LKEU01000033.1"/>
</dbReference>
<evidence type="ECO:0000256" key="2">
    <source>
        <dbReference type="ARBA" id="ARBA00022755"/>
    </source>
</evidence>
<evidence type="ECO:0000256" key="3">
    <source>
        <dbReference type="ARBA" id="ARBA00022840"/>
    </source>
</evidence>
<dbReference type="UniPathway" id="UPA00074">
    <property type="reaction ID" value="UER00942"/>
</dbReference>
<protein>
    <recommendedName>
        <fullName evidence="4 5">N5-carboxyaminoimidazole ribonucleotide synthase</fullName>
        <shortName evidence="4 5">N5-CAIR synthase</shortName>
        <ecNumber evidence="4 5">6.3.4.18</ecNumber>
    </recommendedName>
    <alternativeName>
        <fullName evidence="4 5">5-(carboxyamino)imidazole ribonucleotide synthetase</fullName>
    </alternativeName>
</protein>
<feature type="binding site" evidence="4">
    <location>
        <position position="195"/>
    </location>
    <ligand>
        <name>ATP</name>
        <dbReference type="ChEBI" id="CHEBI:30616"/>
    </ligand>
</feature>
<reference evidence="7 8" key="1">
    <citation type="submission" date="2015-09" db="EMBL/GenBank/DDBJ databases">
        <title>Genome sequence of Acetobacterium wieringae DSM 1911.</title>
        <authorList>
            <person name="Poehlein A."/>
            <person name="Bengelsdorf F.R."/>
            <person name="Schiel-Bengelsdorf B."/>
            <person name="Duerre P."/>
            <person name="Daniel R."/>
        </authorList>
    </citation>
    <scope>NUCLEOTIDE SEQUENCE [LARGE SCALE GENOMIC DNA]</scope>
    <source>
        <strain evidence="7 8">DSM 1911</strain>
    </source>
</reference>
<keyword evidence="3 4" id="KW-0067">ATP-binding</keyword>
<dbReference type="PANTHER" id="PTHR11609:SF5">
    <property type="entry name" value="PHOSPHORIBOSYLAMINOIMIDAZOLE CARBOXYLASE"/>
    <property type="match status" value="1"/>
</dbReference>
<comment type="subunit">
    <text evidence="4 5">Homodimer.</text>
</comment>
<keyword evidence="1 4" id="KW-0547">Nucleotide-binding</keyword>
<evidence type="ECO:0000313" key="7">
    <source>
        <dbReference type="EMBL" id="OFV70176.1"/>
    </source>
</evidence>
<dbReference type="Proteomes" id="UP000176244">
    <property type="component" value="Unassembled WGS sequence"/>
</dbReference>
<organism evidence="7 8">
    <name type="scientific">Acetobacterium wieringae</name>
    <dbReference type="NCBI Taxonomy" id="52694"/>
    <lineage>
        <taxon>Bacteria</taxon>
        <taxon>Bacillati</taxon>
        <taxon>Bacillota</taxon>
        <taxon>Clostridia</taxon>
        <taxon>Eubacteriales</taxon>
        <taxon>Eubacteriaceae</taxon>
        <taxon>Acetobacterium</taxon>
    </lineage>
</organism>
<dbReference type="Gene3D" id="3.30.470.20">
    <property type="entry name" value="ATP-grasp fold, B domain"/>
    <property type="match status" value="1"/>
</dbReference>
<dbReference type="GO" id="GO:0046872">
    <property type="term" value="F:metal ion binding"/>
    <property type="evidence" value="ECO:0007669"/>
    <property type="project" value="InterPro"/>
</dbReference>
<evidence type="ECO:0000256" key="5">
    <source>
        <dbReference type="RuleBase" id="RU361200"/>
    </source>
</evidence>
<dbReference type="Gene3D" id="3.30.1490.20">
    <property type="entry name" value="ATP-grasp fold, A domain"/>
    <property type="match status" value="1"/>
</dbReference>
<comment type="catalytic activity">
    <reaction evidence="4 5">
        <text>5-amino-1-(5-phospho-beta-D-ribosyl)imidazole + hydrogencarbonate + ATP = 5-carboxyamino-1-(5-phospho-D-ribosyl)imidazole + ADP + phosphate + 2 H(+)</text>
        <dbReference type="Rhea" id="RHEA:19317"/>
        <dbReference type="ChEBI" id="CHEBI:15378"/>
        <dbReference type="ChEBI" id="CHEBI:17544"/>
        <dbReference type="ChEBI" id="CHEBI:30616"/>
        <dbReference type="ChEBI" id="CHEBI:43474"/>
        <dbReference type="ChEBI" id="CHEBI:58730"/>
        <dbReference type="ChEBI" id="CHEBI:137981"/>
        <dbReference type="ChEBI" id="CHEBI:456216"/>
        <dbReference type="EC" id="6.3.4.18"/>
    </reaction>
</comment>
<feature type="binding site" evidence="4">
    <location>
        <position position="112"/>
    </location>
    <ligand>
        <name>ATP</name>
        <dbReference type="ChEBI" id="CHEBI:30616"/>
    </ligand>
</feature>
<evidence type="ECO:0000259" key="6">
    <source>
        <dbReference type="PROSITE" id="PS50975"/>
    </source>
</evidence>
<dbReference type="PROSITE" id="PS50975">
    <property type="entry name" value="ATP_GRASP"/>
    <property type="match status" value="1"/>
</dbReference>
<dbReference type="Pfam" id="PF22660">
    <property type="entry name" value="RS_preATP-grasp-like"/>
    <property type="match status" value="1"/>
</dbReference>
<feature type="binding site" evidence="4">
    <location>
        <position position="152"/>
    </location>
    <ligand>
        <name>ATP</name>
        <dbReference type="ChEBI" id="CHEBI:30616"/>
    </ligand>
</feature>
<gene>
    <name evidence="4 5 7" type="primary">purK</name>
    <name evidence="7" type="ORF">ACWI_23810</name>
</gene>
<sequence length="391" mass="43550">MDRKTIRRLDAPSTIGIIGGGQLGRMLVLEAKRWGLNVIVLDPKENSPAGQIADFQMVAEFDDLTALKLLALKTDVMTYEFEHIDVALLSIIEQEGATIYPSAKTLGMIQNKYRQKSRLRDLGITVPDFYRIENLAELVFVFDRLDQKLVLKTCTGGYDGKGSRVITDRCELEKTWAEFYDYGVMAEELIHYEKEVSIIFAMNHDGIRFYPVAENTHDQGILINSFVPANISLEMENRIKTIAGKIAEELDDYGVFCVEFFIDDRANIFVNEIAPRPHNSGHYSIEGCVASQFEQLARIMTGMPLGSTELRLPCAMYNILGSKATTGKYQIGGLDSVMALTDCHLHLYGKPESGEAKKIGHITALGDSVIAANSKAEKALSLIKINRIRSA</sequence>
<proteinExistence type="inferred from homology"/>
<dbReference type="InterPro" id="IPR040686">
    <property type="entry name" value="PurK_C"/>
</dbReference>
<dbReference type="GO" id="GO:0005829">
    <property type="term" value="C:cytosol"/>
    <property type="evidence" value="ECO:0007669"/>
    <property type="project" value="TreeGrafter"/>
</dbReference>
<name>A0A1F2PHI0_9FIRM</name>
<evidence type="ECO:0000313" key="8">
    <source>
        <dbReference type="Proteomes" id="UP000176244"/>
    </source>
</evidence>
<dbReference type="STRING" id="52694.ACWI_23810"/>
<dbReference type="NCBIfam" id="NF004675">
    <property type="entry name" value="PRK06019.1-1"/>
    <property type="match status" value="1"/>
</dbReference>
<keyword evidence="2 4" id="KW-0658">Purine biosynthesis</keyword>
<comment type="caution">
    <text evidence="4">Lacks conserved residue(s) required for the propagation of feature annotation.</text>
</comment>
<comment type="caution">
    <text evidence="7">The sequence shown here is derived from an EMBL/GenBank/DDBJ whole genome shotgun (WGS) entry which is preliminary data.</text>
</comment>
<dbReference type="SUPFAM" id="SSF51246">
    <property type="entry name" value="Rudiment single hybrid motif"/>
    <property type="match status" value="1"/>
</dbReference>